<name>A0A179UVU0_BLAGS</name>
<dbReference type="GeneID" id="42529099"/>
<sequence>MKTDMSPSDPEKSSSQWTERDSLVQARNRTKRTLINKAYEYFQKCKADVYLYIHYENKYFIAEFFRDSNTTSFQLLNESLKKVYPPPVRTTSENLPKIVKDRNRVQKNKRGEN</sequence>
<evidence type="ECO:0000313" key="3">
    <source>
        <dbReference type="Proteomes" id="UP000002038"/>
    </source>
</evidence>
<accession>A0A179UVU0</accession>
<keyword evidence="3" id="KW-1185">Reference proteome</keyword>
<dbReference type="KEGG" id="bgh:BDBG_17366"/>
<dbReference type="RefSeq" id="XP_031579371.1">
    <property type="nucleotide sequence ID" value="XM_031725102.1"/>
</dbReference>
<dbReference type="Proteomes" id="UP000002038">
    <property type="component" value="Unassembled WGS sequence"/>
</dbReference>
<organism evidence="2 3">
    <name type="scientific">Blastomyces gilchristii (strain SLH14081)</name>
    <name type="common">Blastomyces dermatitidis</name>
    <dbReference type="NCBI Taxonomy" id="559298"/>
    <lineage>
        <taxon>Eukaryota</taxon>
        <taxon>Fungi</taxon>
        <taxon>Dikarya</taxon>
        <taxon>Ascomycota</taxon>
        <taxon>Pezizomycotina</taxon>
        <taxon>Eurotiomycetes</taxon>
        <taxon>Eurotiomycetidae</taxon>
        <taxon>Onygenales</taxon>
        <taxon>Ajellomycetaceae</taxon>
        <taxon>Blastomyces</taxon>
    </lineage>
</organism>
<feature type="region of interest" description="Disordered" evidence="1">
    <location>
        <begin position="1"/>
        <end position="24"/>
    </location>
</feature>
<reference evidence="3" key="1">
    <citation type="journal article" date="2015" name="PLoS Genet.">
        <title>The dynamic genome and transcriptome of the human fungal pathogen Blastomyces and close relative Emmonsia.</title>
        <authorList>
            <person name="Munoz J.F."/>
            <person name="Gauthier G.M."/>
            <person name="Desjardins C.A."/>
            <person name="Gallo J.E."/>
            <person name="Holder J."/>
            <person name="Sullivan T.D."/>
            <person name="Marty A.J."/>
            <person name="Carmen J.C."/>
            <person name="Chen Z."/>
            <person name="Ding L."/>
            <person name="Gujja S."/>
            <person name="Magrini V."/>
            <person name="Misas E."/>
            <person name="Mitreva M."/>
            <person name="Priest M."/>
            <person name="Saif S."/>
            <person name="Whiston E.A."/>
            <person name="Young S."/>
            <person name="Zeng Q."/>
            <person name="Goldman W.E."/>
            <person name="Mardis E.R."/>
            <person name="Taylor J.W."/>
            <person name="McEwen J.G."/>
            <person name="Clay O.K."/>
            <person name="Klein B.S."/>
            <person name="Cuomo C.A."/>
        </authorList>
    </citation>
    <scope>NUCLEOTIDE SEQUENCE [LARGE SCALE GENOMIC DNA]</scope>
    <source>
        <strain evidence="3">SLH14081</strain>
    </source>
</reference>
<evidence type="ECO:0008006" key="4">
    <source>
        <dbReference type="Google" id="ProtNLM"/>
    </source>
</evidence>
<dbReference type="VEuPathDB" id="FungiDB:BDBG_17366"/>
<proteinExistence type="predicted"/>
<gene>
    <name evidence="2" type="ORF">BDBG_17366</name>
</gene>
<protein>
    <recommendedName>
        <fullName evidence="4">MADS-box domain-containing protein</fullName>
    </recommendedName>
</protein>
<evidence type="ECO:0000256" key="1">
    <source>
        <dbReference type="SAM" id="MobiDB-lite"/>
    </source>
</evidence>
<dbReference type="AlphaFoldDB" id="A0A179UVU0"/>
<evidence type="ECO:0000313" key="2">
    <source>
        <dbReference type="EMBL" id="OAT10512.1"/>
    </source>
</evidence>
<dbReference type="EMBL" id="GG657460">
    <property type="protein sequence ID" value="OAT10512.1"/>
    <property type="molecule type" value="Genomic_DNA"/>
</dbReference>